<comment type="caution">
    <text evidence="1">The sequence shown here is derived from an EMBL/GenBank/DDBJ whole genome shotgun (WGS) entry which is preliminary data.</text>
</comment>
<feature type="non-terminal residue" evidence="1">
    <location>
        <position position="1"/>
    </location>
</feature>
<dbReference type="AlphaFoldDB" id="A0A093UZI3"/>
<dbReference type="HOGENOM" id="CLU_2661426_0_0_1"/>
<reference key="1">
    <citation type="journal article" date="2014" name="PLoS Genet.">
        <title>Signature Gene Expression Reveals Novel Clues to the Molecular Mechanisms of Dimorphic Transition in Penicillium marneffei.</title>
        <authorList>
            <person name="Yang E."/>
            <person name="Wang G."/>
            <person name="Cai J."/>
            <person name="Woo P.C."/>
            <person name="Lau S.K."/>
            <person name="Yuen K.-Y."/>
            <person name="Chow W.-N."/>
            <person name="Lin X."/>
        </authorList>
    </citation>
    <scope>NUCLEOTIDE SEQUENCE [LARGE SCALE GENOMIC DNA]</scope>
    <source>
        <strain>PM1</strain>
    </source>
</reference>
<gene>
    <name evidence="1" type="ORF">GQ26_0230040</name>
</gene>
<protein>
    <submittedName>
        <fullName evidence="1">Uncharacterized protein</fullName>
    </submittedName>
</protein>
<sequence>FIIALNPQYPIPSRSKLTDSILSTCYKSTLDQLVDVLSKSCYINISVDESTDISRRRVMNLSVTDGSKPITVFLST</sequence>
<proteinExistence type="predicted"/>
<dbReference type="EMBL" id="JPOX01000023">
    <property type="protein sequence ID" value="KFX45340.1"/>
    <property type="molecule type" value="Genomic_DNA"/>
</dbReference>
<evidence type="ECO:0000313" key="1">
    <source>
        <dbReference type="EMBL" id="KFX45340.1"/>
    </source>
</evidence>
<name>A0A093UZI3_TALMA</name>
<reference evidence="1" key="2">
    <citation type="journal article" date="2014" name="PLoS Genet.">
        <title>Signature gene expression reveals novel clues to the molecular mechanisms of dimorphic transition in Penicillium marneffei.</title>
        <authorList>
            <person name="Yang E."/>
            <person name="Wang G."/>
            <person name="Cai J."/>
            <person name="Woo P.C."/>
            <person name="Lau S.K."/>
            <person name="Yuen K.-Y."/>
            <person name="Chow W.-N."/>
            <person name="Lin X."/>
        </authorList>
    </citation>
    <scope>NUCLEOTIDE SEQUENCE</scope>
    <source>
        <strain evidence="1">PM1</strain>
    </source>
</reference>
<organism evidence="1">
    <name type="scientific">Talaromyces marneffei PM1</name>
    <dbReference type="NCBI Taxonomy" id="1077442"/>
    <lineage>
        <taxon>Eukaryota</taxon>
        <taxon>Fungi</taxon>
        <taxon>Dikarya</taxon>
        <taxon>Ascomycota</taxon>
        <taxon>Pezizomycotina</taxon>
        <taxon>Eurotiomycetes</taxon>
        <taxon>Eurotiomycetidae</taxon>
        <taxon>Eurotiales</taxon>
        <taxon>Trichocomaceae</taxon>
        <taxon>Talaromyces</taxon>
        <taxon>Talaromyces sect. Talaromyces</taxon>
    </lineage>
</organism>
<accession>A0A093UZI3</accession>